<dbReference type="AlphaFoldDB" id="A0A6A5VEY4"/>
<dbReference type="SUPFAM" id="SSF46689">
    <property type="entry name" value="Homeodomain-like"/>
    <property type="match status" value="1"/>
</dbReference>
<reference evidence="8" key="1">
    <citation type="journal article" date="2020" name="Stud. Mycol.">
        <title>101 Dothideomycetes genomes: a test case for predicting lifestyles and emergence of pathogens.</title>
        <authorList>
            <person name="Haridas S."/>
            <person name="Albert R."/>
            <person name="Binder M."/>
            <person name="Bloem J."/>
            <person name="Labutti K."/>
            <person name="Salamov A."/>
            <person name="Andreopoulos B."/>
            <person name="Baker S."/>
            <person name="Barry K."/>
            <person name="Bills G."/>
            <person name="Bluhm B."/>
            <person name="Cannon C."/>
            <person name="Castanera R."/>
            <person name="Culley D."/>
            <person name="Daum C."/>
            <person name="Ezra D."/>
            <person name="Gonzalez J."/>
            <person name="Henrissat B."/>
            <person name="Kuo A."/>
            <person name="Liang C."/>
            <person name="Lipzen A."/>
            <person name="Lutzoni F."/>
            <person name="Magnuson J."/>
            <person name="Mondo S."/>
            <person name="Nolan M."/>
            <person name="Ohm R."/>
            <person name="Pangilinan J."/>
            <person name="Park H.-J."/>
            <person name="Ramirez L."/>
            <person name="Alfaro M."/>
            <person name="Sun H."/>
            <person name="Tritt A."/>
            <person name="Yoshinaga Y."/>
            <person name="Zwiers L.-H."/>
            <person name="Turgeon B."/>
            <person name="Goodwin S."/>
            <person name="Spatafora J."/>
            <person name="Crous P."/>
            <person name="Grigoriev I."/>
        </authorList>
    </citation>
    <scope>NUCLEOTIDE SEQUENCE</scope>
    <source>
        <strain evidence="8">CBS 107.79</strain>
    </source>
</reference>
<dbReference type="SUPFAM" id="SSF57884">
    <property type="entry name" value="Ada DNA repair protein, N-terminal domain (N-Ada 10)"/>
    <property type="match status" value="1"/>
</dbReference>
<accession>A0A6A5VEY4</accession>
<evidence type="ECO:0000313" key="8">
    <source>
        <dbReference type="EMBL" id="KAF1975270.1"/>
    </source>
</evidence>
<dbReference type="EMBL" id="ML976671">
    <property type="protein sequence ID" value="KAF1975270.1"/>
    <property type="molecule type" value="Genomic_DNA"/>
</dbReference>
<evidence type="ECO:0000256" key="2">
    <source>
        <dbReference type="ARBA" id="ARBA00022603"/>
    </source>
</evidence>
<dbReference type="GO" id="GO:0032259">
    <property type="term" value="P:methylation"/>
    <property type="evidence" value="ECO:0007669"/>
    <property type="project" value="UniProtKB-KW"/>
</dbReference>
<evidence type="ECO:0000256" key="6">
    <source>
        <dbReference type="SAM" id="MobiDB-lite"/>
    </source>
</evidence>
<dbReference type="Pfam" id="PF02805">
    <property type="entry name" value="Ada_Zn_binding"/>
    <property type="match status" value="1"/>
</dbReference>
<dbReference type="InterPro" id="IPR009057">
    <property type="entry name" value="Homeodomain-like_sf"/>
</dbReference>
<dbReference type="Gene3D" id="1.10.10.60">
    <property type="entry name" value="Homeodomain-like"/>
    <property type="match status" value="1"/>
</dbReference>
<dbReference type="InterPro" id="IPR035451">
    <property type="entry name" value="Ada-like_dom_sf"/>
</dbReference>
<dbReference type="GO" id="GO:0003700">
    <property type="term" value="F:DNA-binding transcription factor activity"/>
    <property type="evidence" value="ECO:0007669"/>
    <property type="project" value="InterPro"/>
</dbReference>
<dbReference type="GO" id="GO:0008270">
    <property type="term" value="F:zinc ion binding"/>
    <property type="evidence" value="ECO:0007669"/>
    <property type="project" value="InterPro"/>
</dbReference>
<keyword evidence="3" id="KW-0805">Transcription regulation</keyword>
<evidence type="ECO:0000313" key="9">
    <source>
        <dbReference type="Proteomes" id="UP000800036"/>
    </source>
</evidence>
<dbReference type="OrthoDB" id="2447880at2759"/>
<feature type="domain" description="HTH araC/xylS-type" evidence="7">
    <location>
        <begin position="84"/>
        <end position="136"/>
    </location>
</feature>
<comment type="cofactor">
    <cofactor evidence="1">
        <name>Zn(2+)</name>
        <dbReference type="ChEBI" id="CHEBI:29105"/>
    </cofactor>
</comment>
<dbReference type="Proteomes" id="UP000800036">
    <property type="component" value="Unassembled WGS sequence"/>
</dbReference>
<feature type="region of interest" description="Disordered" evidence="6">
    <location>
        <begin position="136"/>
        <end position="158"/>
    </location>
</feature>
<evidence type="ECO:0000256" key="1">
    <source>
        <dbReference type="ARBA" id="ARBA00001947"/>
    </source>
</evidence>
<evidence type="ECO:0000256" key="5">
    <source>
        <dbReference type="ARBA" id="ARBA00023163"/>
    </source>
</evidence>
<keyword evidence="9" id="KW-1185">Reference proteome</keyword>
<name>A0A6A5VEY4_9PLEO</name>
<dbReference type="PROSITE" id="PS01124">
    <property type="entry name" value="HTH_ARAC_FAMILY_2"/>
    <property type="match status" value="1"/>
</dbReference>
<dbReference type="GO" id="GO:0043565">
    <property type="term" value="F:sequence-specific DNA binding"/>
    <property type="evidence" value="ECO:0007669"/>
    <property type="project" value="InterPro"/>
</dbReference>
<dbReference type="InterPro" id="IPR018060">
    <property type="entry name" value="HTH_AraC"/>
</dbReference>
<dbReference type="InterPro" id="IPR004026">
    <property type="entry name" value="Ada_DNA_repair_Zn-bd"/>
</dbReference>
<protein>
    <recommendedName>
        <fullName evidence="7">HTH araC/xylS-type domain-containing protein</fullName>
    </recommendedName>
</protein>
<evidence type="ECO:0000256" key="4">
    <source>
        <dbReference type="ARBA" id="ARBA00023159"/>
    </source>
</evidence>
<gene>
    <name evidence="8" type="ORF">BU23DRAFT_530449</name>
</gene>
<dbReference type="GO" id="GO:0006281">
    <property type="term" value="P:DNA repair"/>
    <property type="evidence" value="ECO:0007669"/>
    <property type="project" value="InterPro"/>
</dbReference>
<evidence type="ECO:0000259" key="7">
    <source>
        <dbReference type="PROSITE" id="PS01124"/>
    </source>
</evidence>
<evidence type="ECO:0000256" key="3">
    <source>
        <dbReference type="ARBA" id="ARBA00023015"/>
    </source>
</evidence>
<proteinExistence type="predicted"/>
<keyword evidence="2" id="KW-0489">Methyltransferase</keyword>
<organism evidence="8 9">
    <name type="scientific">Bimuria novae-zelandiae CBS 107.79</name>
    <dbReference type="NCBI Taxonomy" id="1447943"/>
    <lineage>
        <taxon>Eukaryota</taxon>
        <taxon>Fungi</taxon>
        <taxon>Dikarya</taxon>
        <taxon>Ascomycota</taxon>
        <taxon>Pezizomycotina</taxon>
        <taxon>Dothideomycetes</taxon>
        <taxon>Pleosporomycetidae</taxon>
        <taxon>Pleosporales</taxon>
        <taxon>Massarineae</taxon>
        <taxon>Didymosphaeriaceae</taxon>
        <taxon>Bimuria</taxon>
    </lineage>
</organism>
<keyword evidence="5" id="KW-0804">Transcription</keyword>
<keyword evidence="2" id="KW-0808">Transferase</keyword>
<sequence length="281" mass="30858">MYRTDAARWRALSIRDPSANNQFVYTVKSTRIYCRPTCPARLARRANVGFCSTPTEAAALGYRACKRCKPDLSDAEDPQEKAVTKACRLIEEAIRQGGESGKLGLRLQDLAKNVGLTPRYFHKIFKDRMGVTPKEWAKSGGGVSRGESETRTQSLVLDSPPGFPAFDLDAFDFNELEDLHVGDASGFDGTDTMEMMQPAMLPLDGLDGGFDVDASMITWNTFAPDYLNEGFRIGNDKMTKLADASVAMTKTSATFEQDAAPILDTGFVLDNNGEEYVNTFG</sequence>
<dbReference type="GO" id="GO:0008168">
    <property type="term" value="F:methyltransferase activity"/>
    <property type="evidence" value="ECO:0007669"/>
    <property type="project" value="UniProtKB-KW"/>
</dbReference>
<keyword evidence="4" id="KW-0010">Activator</keyword>
<dbReference type="Gene3D" id="3.40.10.10">
    <property type="entry name" value="DNA Methylphosphotriester Repair Domain"/>
    <property type="match status" value="1"/>
</dbReference>